<dbReference type="Gene3D" id="2.60.40.1510">
    <property type="entry name" value="ntegrin, alpha v. Chain A, domain 3"/>
    <property type="match status" value="1"/>
</dbReference>
<dbReference type="SUPFAM" id="SSF69179">
    <property type="entry name" value="Integrin domains"/>
    <property type="match status" value="3"/>
</dbReference>
<evidence type="ECO:0000256" key="12">
    <source>
        <dbReference type="ARBA" id="ARBA00023157"/>
    </source>
</evidence>
<keyword evidence="4" id="KW-0479">Metal-binding</keyword>
<dbReference type="InterPro" id="IPR048285">
    <property type="entry name" value="Integrin_alpha_Ig-like_2"/>
</dbReference>
<dbReference type="GO" id="GO:0009897">
    <property type="term" value="C:external side of plasma membrane"/>
    <property type="evidence" value="ECO:0007669"/>
    <property type="project" value="TreeGrafter"/>
</dbReference>
<dbReference type="Pfam" id="PF20806">
    <property type="entry name" value="Integrin_A_Ig_3"/>
    <property type="match status" value="1"/>
</dbReference>
<dbReference type="Gene3D" id="2.60.40.1460">
    <property type="entry name" value="Integrin domains. Chain A, domain 2"/>
    <property type="match status" value="1"/>
</dbReference>
<dbReference type="Pfam" id="PF08441">
    <property type="entry name" value="Integrin_A_Ig_1"/>
    <property type="match status" value="1"/>
</dbReference>
<evidence type="ECO:0000256" key="10">
    <source>
        <dbReference type="ARBA" id="ARBA00023037"/>
    </source>
</evidence>
<dbReference type="PROSITE" id="PS50234">
    <property type="entry name" value="VWFA"/>
    <property type="match status" value="1"/>
</dbReference>
<dbReference type="GO" id="GO:0007229">
    <property type="term" value="P:integrin-mediated signaling pathway"/>
    <property type="evidence" value="ECO:0007669"/>
    <property type="project" value="UniProtKB-KW"/>
</dbReference>
<proteinExistence type="inferred from homology"/>
<keyword evidence="12" id="KW-1015">Disulfide bond</keyword>
<evidence type="ECO:0000256" key="15">
    <source>
        <dbReference type="PROSITE-ProRule" id="PRU00803"/>
    </source>
</evidence>
<evidence type="ECO:0000259" key="17">
    <source>
        <dbReference type="PROSITE" id="PS50234"/>
    </source>
</evidence>
<feature type="repeat" description="FG-GAP" evidence="15">
    <location>
        <begin position="583"/>
        <end position="643"/>
    </location>
</feature>
<dbReference type="SUPFAM" id="SSF53300">
    <property type="entry name" value="vWA-like"/>
    <property type="match status" value="1"/>
</dbReference>
<protein>
    <submittedName>
        <fullName evidence="18">Integrin subunit alpha 10</fullName>
    </submittedName>
</protein>
<dbReference type="Gene3D" id="3.40.50.410">
    <property type="entry name" value="von Willebrand factor, type A domain"/>
    <property type="match status" value="1"/>
</dbReference>
<dbReference type="Gene3D" id="2.60.40.1530">
    <property type="entry name" value="ntegrin, alpha v. Chain A, domain 4"/>
    <property type="match status" value="1"/>
</dbReference>
<name>A0A663DTK5_AQUCH</name>
<dbReference type="GeneTree" id="ENSGT00940000158423"/>
<gene>
    <name evidence="18" type="primary">ITGA10</name>
</gene>
<evidence type="ECO:0000256" key="3">
    <source>
        <dbReference type="ARBA" id="ARBA00022692"/>
    </source>
</evidence>
<dbReference type="PRINTS" id="PR00453">
    <property type="entry name" value="VWFADOMAIN"/>
</dbReference>
<dbReference type="InterPro" id="IPR013519">
    <property type="entry name" value="Int_alpha_beta-p"/>
</dbReference>
<sequence length="1140" mass="125107">METPKLPCPPQSLLGCLCVGFNVDVRHPRLFHGPAEAQFGYKVLQRVGGGEKWLLVGAPWDSNRQGDVYKCRVGPPNTNCTKANLGTTMRAAPLSSAPASAPGWTVISGRWGPSRLRHSVSGGMAAVCGAPCRDVATPCRCQLRPPLAGCSTYMDIVIVLDGSNSIYPWYEVQNFLSNILNKFFIGPGQIQVGVLQYGERAVHEWVLGRYQTAEEVVEAAKNISRQEGRETRTAFAIHQACTEAFSPERGGRADATRLMIVVTDGESHDGEELPEQALCLADAGPPSPQVLGHYLRRQQDPEDFIREIKYIASDPDEKYFFNVTDEAALNDIVDALGDRIFSLEGTHGYNESSFELEMSQIGFSLHLLEDGILFGTVGAYDWDGAVLEESRRGRIIPPRKAFEKEFPLELKNHAAYLGYAVSSLQLPGGQRLYVAGAPRFQHKGKVILFEMGTTGTVTVAQALTGEQIGSYFGSEVCALDVDGDGVTDVLLVAAPMYLGAQSREMGRVYLYRVGQRLLAPAGTLHANKKPQDSRFGYALAAVPDLNHDGFNDVVVGAPLEDGHRGAVYVYHGAPGTLLPNYKQRIEAAALSPTLSYFGRSVDGQLDLDGDGLVDLAVGAQGVAVLLRSRQIVQINTSLTVEPPAINVIQKNCQRGGTGAVCLRARVCFRAGTRARGQQDREIELRYNVSLEERTPGARAAFDSSARRLLQRRLELSLGRQSCLRFPFHVLDTTDYLRPLSFTVRLAMAESTGPVLDERSPTTIRKLIPFFKDCGEDDECVTDLVLRATMDIVGSSRQSPHVLRKGRRKVVVDVVLENKKENAYNASLLLRFTNNLHFSSLALQDTSPVKLECTALPGHRRLCSVGYPVFRSLAKVSFTLELEFSCSVLLDRAEVTLEASSDSTEATLEDNMVQLSAPIRYEPDLFLSSDANLHRYEVHPLGTFPHGPGPEFKTMVKVRTYGGGGGVGSWGVLAHLALPPGAEFWEPRQWGTATVVPVHPEDLLHVDRLDCSNAWCQELSCQLGRLDRGGEVSIHILRTIHNDFFRGAKFRSVKVISTIWLGVPESSMLLLEEGAHRREVGDPRTLAAPQTWGTGLYRHPPSLFPPFFFCRWCLKSSRGSGCPSPSGSWWAASWGGCSSWH</sequence>
<evidence type="ECO:0000256" key="9">
    <source>
        <dbReference type="ARBA" id="ARBA00022989"/>
    </source>
</evidence>
<dbReference type="Pfam" id="PF01839">
    <property type="entry name" value="FG-GAP"/>
    <property type="match status" value="2"/>
</dbReference>
<keyword evidence="3" id="KW-0812">Transmembrane</keyword>
<evidence type="ECO:0000256" key="16">
    <source>
        <dbReference type="RuleBase" id="RU003762"/>
    </source>
</evidence>
<dbReference type="PANTHER" id="PTHR23220">
    <property type="entry name" value="INTEGRIN ALPHA"/>
    <property type="match status" value="1"/>
</dbReference>
<evidence type="ECO:0000256" key="1">
    <source>
        <dbReference type="ARBA" id="ARBA00004479"/>
    </source>
</evidence>
<evidence type="ECO:0000313" key="18">
    <source>
        <dbReference type="Ensembl" id="ENSACCP00020003293.1"/>
    </source>
</evidence>
<dbReference type="SMART" id="SM00327">
    <property type="entry name" value="VWA"/>
    <property type="match status" value="1"/>
</dbReference>
<keyword evidence="19" id="KW-1185">Reference proteome</keyword>
<keyword evidence="7" id="KW-0106">Calcium</keyword>
<accession>A0A663DTK5</accession>
<keyword evidence="8 16" id="KW-0130">Cell adhesion</keyword>
<dbReference type="Proteomes" id="UP000472275">
    <property type="component" value="Chromosome 9"/>
</dbReference>
<dbReference type="Pfam" id="PF20805">
    <property type="entry name" value="Integrin_A_Ig_2"/>
    <property type="match status" value="1"/>
</dbReference>
<evidence type="ECO:0000256" key="13">
    <source>
        <dbReference type="ARBA" id="ARBA00023170"/>
    </source>
</evidence>
<reference evidence="18" key="2">
    <citation type="submission" date="2025-09" db="UniProtKB">
        <authorList>
            <consortium name="Ensembl"/>
        </authorList>
    </citation>
    <scope>IDENTIFICATION</scope>
</reference>
<dbReference type="SUPFAM" id="SSF69318">
    <property type="entry name" value="Integrin alpha N-terminal domain"/>
    <property type="match status" value="1"/>
</dbReference>
<dbReference type="InParanoid" id="A0A663DTK5"/>
<keyword evidence="10 16" id="KW-0401">Integrin</keyword>
<feature type="repeat" description="FG-GAP" evidence="15">
    <location>
        <begin position="521"/>
        <end position="579"/>
    </location>
</feature>
<keyword evidence="5" id="KW-0732">Signal</keyword>
<evidence type="ECO:0000256" key="7">
    <source>
        <dbReference type="ARBA" id="ARBA00022837"/>
    </source>
</evidence>
<dbReference type="GO" id="GO:0098609">
    <property type="term" value="P:cell-cell adhesion"/>
    <property type="evidence" value="ECO:0007669"/>
    <property type="project" value="TreeGrafter"/>
</dbReference>
<keyword evidence="13 16" id="KW-0675">Receptor</keyword>
<evidence type="ECO:0000313" key="19">
    <source>
        <dbReference type="Proteomes" id="UP000472275"/>
    </source>
</evidence>
<dbReference type="InterPro" id="IPR048286">
    <property type="entry name" value="Integrin_alpha_Ig-like_3"/>
</dbReference>
<dbReference type="InterPro" id="IPR000413">
    <property type="entry name" value="Integrin_alpha"/>
</dbReference>
<evidence type="ECO:0000256" key="6">
    <source>
        <dbReference type="ARBA" id="ARBA00022737"/>
    </source>
</evidence>
<dbReference type="PROSITE" id="PS51470">
    <property type="entry name" value="FG_GAP"/>
    <property type="match status" value="3"/>
</dbReference>
<dbReference type="InterPro" id="IPR013517">
    <property type="entry name" value="FG-GAP"/>
</dbReference>
<dbReference type="AlphaFoldDB" id="A0A663DTK5"/>
<dbReference type="InterPro" id="IPR028994">
    <property type="entry name" value="Integrin_alpha_N"/>
</dbReference>
<evidence type="ECO:0000256" key="14">
    <source>
        <dbReference type="ARBA" id="ARBA00023180"/>
    </source>
</evidence>
<feature type="domain" description="VWFA" evidence="17">
    <location>
        <begin position="155"/>
        <end position="336"/>
    </location>
</feature>
<organism evidence="18 19">
    <name type="scientific">Aquila chrysaetos chrysaetos</name>
    <dbReference type="NCBI Taxonomy" id="223781"/>
    <lineage>
        <taxon>Eukaryota</taxon>
        <taxon>Metazoa</taxon>
        <taxon>Chordata</taxon>
        <taxon>Craniata</taxon>
        <taxon>Vertebrata</taxon>
        <taxon>Euteleostomi</taxon>
        <taxon>Archelosauria</taxon>
        <taxon>Archosauria</taxon>
        <taxon>Dinosauria</taxon>
        <taxon>Saurischia</taxon>
        <taxon>Theropoda</taxon>
        <taxon>Coelurosauria</taxon>
        <taxon>Aves</taxon>
        <taxon>Neognathae</taxon>
        <taxon>Neoaves</taxon>
        <taxon>Telluraves</taxon>
        <taxon>Accipitrimorphae</taxon>
        <taxon>Accipitriformes</taxon>
        <taxon>Accipitridae</taxon>
        <taxon>Accipitrinae</taxon>
        <taxon>Aquila</taxon>
    </lineage>
</organism>
<dbReference type="PROSITE" id="PS51257">
    <property type="entry name" value="PROKAR_LIPOPROTEIN"/>
    <property type="match status" value="1"/>
</dbReference>
<dbReference type="GO" id="GO:0033627">
    <property type="term" value="P:cell adhesion mediated by integrin"/>
    <property type="evidence" value="ECO:0007669"/>
    <property type="project" value="TreeGrafter"/>
</dbReference>
<dbReference type="GO" id="GO:0034680">
    <property type="term" value="C:integrin alpha10-beta1 complex"/>
    <property type="evidence" value="ECO:0007669"/>
    <property type="project" value="Ensembl"/>
</dbReference>
<evidence type="ECO:0000256" key="2">
    <source>
        <dbReference type="ARBA" id="ARBA00008054"/>
    </source>
</evidence>
<dbReference type="Ensembl" id="ENSACCT00020003418.1">
    <property type="protein sequence ID" value="ENSACCP00020003293.1"/>
    <property type="gene ID" value="ENSACCG00020002214.1"/>
</dbReference>
<dbReference type="GO" id="GO:0098639">
    <property type="term" value="F:collagen binding involved in cell-matrix adhesion"/>
    <property type="evidence" value="ECO:0007669"/>
    <property type="project" value="Ensembl"/>
</dbReference>
<keyword evidence="9" id="KW-1133">Transmembrane helix</keyword>
<dbReference type="InterPro" id="IPR032695">
    <property type="entry name" value="Integrin_dom_sf"/>
</dbReference>
<dbReference type="SMART" id="SM00191">
    <property type="entry name" value="Int_alpha"/>
    <property type="match status" value="5"/>
</dbReference>
<evidence type="ECO:0000256" key="8">
    <source>
        <dbReference type="ARBA" id="ARBA00022889"/>
    </source>
</evidence>
<dbReference type="PANTHER" id="PTHR23220:SF26">
    <property type="entry name" value="INTEGRIN ALPHA-10"/>
    <property type="match status" value="1"/>
</dbReference>
<dbReference type="GO" id="GO:0046872">
    <property type="term" value="F:metal ion binding"/>
    <property type="evidence" value="ECO:0007669"/>
    <property type="project" value="UniProtKB-KW"/>
</dbReference>
<dbReference type="InterPro" id="IPR002035">
    <property type="entry name" value="VWF_A"/>
</dbReference>
<dbReference type="Pfam" id="PF00092">
    <property type="entry name" value="VWA"/>
    <property type="match status" value="1"/>
</dbReference>
<evidence type="ECO:0000256" key="5">
    <source>
        <dbReference type="ARBA" id="ARBA00022729"/>
    </source>
</evidence>
<comment type="similarity">
    <text evidence="2 16">Belongs to the integrin alpha chain family.</text>
</comment>
<evidence type="ECO:0000256" key="11">
    <source>
        <dbReference type="ARBA" id="ARBA00023136"/>
    </source>
</evidence>
<dbReference type="FunFam" id="3.40.50.410:FF:000012">
    <property type="entry name" value="Integrin, alpha 10"/>
    <property type="match status" value="1"/>
</dbReference>
<comment type="subcellular location">
    <subcellularLocation>
        <location evidence="1 16">Membrane</location>
        <topology evidence="1 16">Single-pass type I membrane protein</topology>
    </subcellularLocation>
</comment>
<reference evidence="18" key="1">
    <citation type="submission" date="2025-08" db="UniProtKB">
        <authorList>
            <consortium name="Ensembl"/>
        </authorList>
    </citation>
    <scope>IDENTIFICATION</scope>
</reference>
<keyword evidence="14" id="KW-0325">Glycoprotein</keyword>
<dbReference type="PRINTS" id="PR01185">
    <property type="entry name" value="INTEGRINA"/>
</dbReference>
<dbReference type="InterPro" id="IPR036465">
    <property type="entry name" value="vWFA_dom_sf"/>
</dbReference>
<feature type="repeat" description="FG-GAP" evidence="15">
    <location>
        <begin position="458"/>
        <end position="520"/>
    </location>
</feature>
<dbReference type="InterPro" id="IPR013649">
    <property type="entry name" value="Integrin_alpha_Ig-like_1"/>
</dbReference>
<evidence type="ECO:0000256" key="4">
    <source>
        <dbReference type="ARBA" id="ARBA00022723"/>
    </source>
</evidence>
<keyword evidence="11" id="KW-0472">Membrane</keyword>
<dbReference type="GO" id="GO:0005178">
    <property type="term" value="F:integrin binding"/>
    <property type="evidence" value="ECO:0007669"/>
    <property type="project" value="TreeGrafter"/>
</dbReference>
<keyword evidence="6" id="KW-0677">Repeat</keyword>
<dbReference type="Gene3D" id="2.130.10.130">
    <property type="entry name" value="Integrin alpha, N-terminal"/>
    <property type="match status" value="2"/>
</dbReference>